<accession>A0A840IJ45</accession>
<reference evidence="4 5" key="1">
    <citation type="submission" date="2020-08" db="EMBL/GenBank/DDBJ databases">
        <title>Genomic Encyclopedia of Archaeal and Bacterial Type Strains, Phase II (KMG-II): from individual species to whole genera.</title>
        <authorList>
            <person name="Goeker M."/>
        </authorList>
    </citation>
    <scope>NUCLEOTIDE SEQUENCE [LARGE SCALE GENOMIC DNA]</scope>
    <source>
        <strain evidence="4 5">DSM 23288</strain>
    </source>
</reference>
<dbReference type="InterPro" id="IPR006016">
    <property type="entry name" value="UspA"/>
</dbReference>
<dbReference type="AlphaFoldDB" id="A0A840IJ45"/>
<evidence type="ECO:0000256" key="1">
    <source>
        <dbReference type="ARBA" id="ARBA00008791"/>
    </source>
</evidence>
<evidence type="ECO:0000313" key="5">
    <source>
        <dbReference type="Proteomes" id="UP000585272"/>
    </source>
</evidence>
<dbReference type="SUPFAM" id="SSF52402">
    <property type="entry name" value="Adenine nucleotide alpha hydrolases-like"/>
    <property type="match status" value="1"/>
</dbReference>
<dbReference type="Gene3D" id="3.40.50.620">
    <property type="entry name" value="HUPs"/>
    <property type="match status" value="1"/>
</dbReference>
<feature type="region of interest" description="Disordered" evidence="2">
    <location>
        <begin position="147"/>
        <end position="169"/>
    </location>
</feature>
<comment type="similarity">
    <text evidence="1">Belongs to the universal stress protein A family.</text>
</comment>
<dbReference type="InterPro" id="IPR014729">
    <property type="entry name" value="Rossmann-like_a/b/a_fold"/>
</dbReference>
<gene>
    <name evidence="4" type="ORF">BDZ31_003806</name>
</gene>
<dbReference type="PRINTS" id="PR01438">
    <property type="entry name" value="UNVRSLSTRESS"/>
</dbReference>
<organism evidence="4 5">
    <name type="scientific">Conexibacter arvalis</name>
    <dbReference type="NCBI Taxonomy" id="912552"/>
    <lineage>
        <taxon>Bacteria</taxon>
        <taxon>Bacillati</taxon>
        <taxon>Actinomycetota</taxon>
        <taxon>Thermoleophilia</taxon>
        <taxon>Solirubrobacterales</taxon>
        <taxon>Conexibacteraceae</taxon>
        <taxon>Conexibacter</taxon>
    </lineage>
</organism>
<dbReference type="Pfam" id="PF00582">
    <property type="entry name" value="Usp"/>
    <property type="match status" value="1"/>
</dbReference>
<dbReference type="Proteomes" id="UP000585272">
    <property type="component" value="Unassembled WGS sequence"/>
</dbReference>
<dbReference type="RefSeq" id="WP_183344021.1">
    <property type="nucleotide sequence ID" value="NZ_JACHNU010000006.1"/>
</dbReference>
<dbReference type="InterPro" id="IPR006015">
    <property type="entry name" value="Universal_stress_UspA"/>
</dbReference>
<comment type="caution">
    <text evidence="4">The sequence shown here is derived from an EMBL/GenBank/DDBJ whole genome shotgun (WGS) entry which is preliminary data.</text>
</comment>
<proteinExistence type="inferred from homology"/>
<dbReference type="EMBL" id="JACHNU010000006">
    <property type="protein sequence ID" value="MBB4664203.1"/>
    <property type="molecule type" value="Genomic_DNA"/>
</dbReference>
<evidence type="ECO:0000259" key="3">
    <source>
        <dbReference type="Pfam" id="PF00582"/>
    </source>
</evidence>
<dbReference type="PANTHER" id="PTHR46268">
    <property type="entry name" value="STRESS RESPONSE PROTEIN NHAX"/>
    <property type="match status" value="1"/>
</dbReference>
<keyword evidence="5" id="KW-1185">Reference proteome</keyword>
<evidence type="ECO:0000313" key="4">
    <source>
        <dbReference type="EMBL" id="MBB4664203.1"/>
    </source>
</evidence>
<dbReference type="CDD" id="cd00293">
    <property type="entry name" value="USP-like"/>
    <property type="match status" value="1"/>
</dbReference>
<dbReference type="PANTHER" id="PTHR46268:SF6">
    <property type="entry name" value="UNIVERSAL STRESS PROTEIN UP12"/>
    <property type="match status" value="1"/>
</dbReference>
<sequence>MFHNILVGIDGTPASECALRRAVEIALDARARLTILTAVGRLPAFSAASGDATLVAQLTNDLRSEALERLDEAVAGVPAEIPVTKLVSFQPVREALLRRVATGCHDLLVVGTRGLTGLRGLFAGSVSRHLVQHCDVPVLVVHAERPTGVRDRSPSRRTAGVARPGELYA</sequence>
<evidence type="ECO:0000256" key="2">
    <source>
        <dbReference type="SAM" id="MobiDB-lite"/>
    </source>
</evidence>
<protein>
    <submittedName>
        <fullName evidence="4">Nucleotide-binding universal stress UspA family protein</fullName>
    </submittedName>
</protein>
<name>A0A840IJ45_9ACTN</name>
<feature type="domain" description="UspA" evidence="3">
    <location>
        <begin position="1"/>
        <end position="142"/>
    </location>
</feature>